<dbReference type="InterPro" id="IPR013128">
    <property type="entry name" value="Peptidase_C1A"/>
</dbReference>
<dbReference type="Gene3D" id="1.25.40.20">
    <property type="entry name" value="Ankyrin repeat-containing domain"/>
    <property type="match status" value="2"/>
</dbReference>
<dbReference type="EMBL" id="GG671995">
    <property type="protein sequence ID" value="EER17814.1"/>
    <property type="molecule type" value="Genomic_DNA"/>
</dbReference>
<evidence type="ECO:0000259" key="6">
    <source>
        <dbReference type="SMART" id="SM00645"/>
    </source>
</evidence>
<feature type="domain" description="Peptidase C1A papain C-terminal" evidence="6">
    <location>
        <begin position="356"/>
        <end position="680"/>
    </location>
</feature>
<evidence type="ECO:0000313" key="7">
    <source>
        <dbReference type="EMBL" id="EER17814.1"/>
    </source>
</evidence>
<dbReference type="GO" id="GO:0006508">
    <property type="term" value="P:proteolysis"/>
    <property type="evidence" value="ECO:0007669"/>
    <property type="project" value="InterPro"/>
</dbReference>
<dbReference type="Gene3D" id="3.90.70.10">
    <property type="entry name" value="Cysteine proteinases"/>
    <property type="match status" value="4"/>
</dbReference>
<evidence type="ECO:0000256" key="4">
    <source>
        <dbReference type="SAM" id="MobiDB-lite"/>
    </source>
</evidence>
<feature type="repeat" description="ANK" evidence="3">
    <location>
        <begin position="1477"/>
        <end position="1498"/>
    </location>
</feature>
<name>C5KCF2_PERM5</name>
<sequence>MVNLIVFAILLVGLADLPLHCTIEDVQGWWQLYLLKGPVPSWNGKEEQDSFCGYTPINSNEANIARGNQIQQLMDASALSGLDGLTSHTTERILNMTLSSSPVVDLNLSMDQDVSGDGVLRDHHLKVLDISGAYRGSWSVGYDEGLVLKNLVLNNSAVPRHLVAFFRYRCLSGSSHCGDYADFEDEFGTTQGYESLCGQTLIGWWSSRSGAKQGCFWMRKKSDEEANKVHSVAVLPGSMTPSAFITLRGRRRKASITRYSLNNGCVGLTLDAFLFRARAIALMTRSGSSGLLDDINVDEDTEGYARFKGRYHVLADGAYTEDSYAEEAPTKYPPQPIDEACMSTNSIEDADLVASLPKAYDFRDEVPHFGNLESQQMLCGSCYAIGAVSALQTAIARQFQLLGMDLPDDWGLSVQGALSCGYASQGCNGGFPGIMAFDLTVQGVPRASCMPYQGTPEACDRSCYRDSTKLWYAKDFAYVGGFYGRCSEAQMRQHIMQQGPVSVAVNAQSDLLPRPPHNITGLDAGVPYGTEHTVRVKATRLLPSPGKDVLGAHLLVDTSGFRTITPSSRDLIIRAALAKGVTSWPQVAHEITRVLKSTGLGEYQLHEPQYLGIDQWEYTNHALLVVGWGSEMDHKAGKEVDYWIARNSWGADWGPNKDGYVKILRGVNFGGIERQAVAITPDPCRGAFRGKWRLYFLKGPVPDWRADTGGNFCGYTAINSNKGNLAVGQKIDELMRRERPTSEDFNEILGMSVDGEPIEIELSLSQKMEDVYGEKDAHHLMVMDADDSTLELGHWTMGYDEFIVLDNFNHPRSNDIPRKIDLFVHYRCTGERECGGVEDAESPDGTTEGYVSYCGRTLVGFWSAIDGSKQGCAWARKVDAEEANKVHSLAVSHREGGSGHATKILAPEFAVMEPMRDVGEVQPHVKGVESQRQLGYTGMKGKRDHYGDYGSPVRSQGPCGGCYAMAIAAAVQGAIYKDFKAMGIPIPDDFELSPQGIISCSYTAQACNGGFPGSVGFDLLVTGITTERCMPYVSGDGRCKAECFNDETKVWYVKEGTYKGGFYGRCSMARMMQHVYVHGPMQVAIEAPNGLNPTLFNDVEIYVANAPKGFMEVLNHVPLRDHNVLLTEKDEALLRHLSVAPGKQPEADGDVHLRIHGSFEADKETLTESLESLLTKFGRGFRIAKVEAIGYDHWGYTNHALTIVGWGTETDSNTGEELPYWLARNSWGPNWGPFGDGHLKLERGVNLGGVEAQAMSFLPDPCRGSYRYYVDIYIAAASCSRLPMFIRQSGFRYVQRQIRMYRWNRLTANMLLTGSRSEAGSSMALVICGAGIGGFSLASHAVVSPNDYGTSCGWLGGSSKSNEEDEMVDEKDVLSDIESNKAFTMGSGGGCSIVAKLGDSQQHQQETVTADSTPSTASGGYGEEDAVWGELMEGAGASADARIRPNDLHLAAFRGDVVEVKALISTKEHQINQADSEGMTPLMVAVKQGHLAVAELLLPLSDVHATDKEEWTTLHWACEVGRLTFVEKLCEEHSELLAMKDKRGLSPLHIACWQGNEELAKILLENKADMKALTKWGETPLHHAAFFGHVEVCRLLLDHGADPLVKDRLRRSAKSLASGKAAKAELRDLFREAVALNSSSTASLNE</sequence>
<dbReference type="Pfam" id="PF00112">
    <property type="entry name" value="Peptidase_C1"/>
    <property type="match status" value="4"/>
</dbReference>
<evidence type="ECO:0000256" key="3">
    <source>
        <dbReference type="PROSITE-ProRule" id="PRU00023"/>
    </source>
</evidence>
<dbReference type="InterPro" id="IPR036496">
    <property type="entry name" value="CathepsinC_exc_dom_sf"/>
</dbReference>
<feature type="signal peptide" evidence="5">
    <location>
        <begin position="1"/>
        <end position="15"/>
    </location>
</feature>
<dbReference type="SMART" id="SM00645">
    <property type="entry name" value="Pept_C1"/>
    <property type="match status" value="2"/>
</dbReference>
<comment type="similarity">
    <text evidence="1">Belongs to the peptidase C1 family.</text>
</comment>
<dbReference type="OrthoDB" id="640249at2759"/>
<feature type="repeat" description="ANK" evidence="3">
    <location>
        <begin position="1576"/>
        <end position="1608"/>
    </location>
</feature>
<dbReference type="PANTHER" id="PTHR12411">
    <property type="entry name" value="CYSTEINE PROTEASE FAMILY C1-RELATED"/>
    <property type="match status" value="1"/>
</dbReference>
<feature type="region of interest" description="Disordered" evidence="4">
    <location>
        <begin position="1400"/>
        <end position="1421"/>
    </location>
</feature>
<dbReference type="InterPro" id="IPR036770">
    <property type="entry name" value="Ankyrin_rpt-contain_sf"/>
</dbReference>
<dbReference type="InterPro" id="IPR025660">
    <property type="entry name" value="Pept_his_AS"/>
</dbReference>
<dbReference type="SMART" id="SM00248">
    <property type="entry name" value="ANK"/>
    <property type="match status" value="5"/>
</dbReference>
<feature type="chain" id="PRO_5013197902" evidence="5">
    <location>
        <begin position="16"/>
        <end position="1646"/>
    </location>
</feature>
<protein>
    <submittedName>
        <fullName evidence="7">Cathepsin c, putative</fullName>
    </submittedName>
</protein>
<evidence type="ECO:0000313" key="8">
    <source>
        <dbReference type="Proteomes" id="UP000007800"/>
    </source>
</evidence>
<dbReference type="SUPFAM" id="SSF54001">
    <property type="entry name" value="Cysteine proteinases"/>
    <property type="match status" value="2"/>
</dbReference>
<gene>
    <name evidence="7" type="ORF">Pmar_PMAR023744</name>
</gene>
<dbReference type="RefSeq" id="XP_002786018.1">
    <property type="nucleotide sequence ID" value="XM_002785972.1"/>
</dbReference>
<dbReference type="Gene3D" id="2.40.128.80">
    <property type="entry name" value="Cathepsin C, exclusion domain"/>
    <property type="match status" value="1"/>
</dbReference>
<dbReference type="PROSITE" id="PS50088">
    <property type="entry name" value="ANK_REPEAT"/>
    <property type="match status" value="3"/>
</dbReference>
<organism evidence="8">
    <name type="scientific">Perkinsus marinus (strain ATCC 50983 / TXsc)</name>
    <dbReference type="NCBI Taxonomy" id="423536"/>
    <lineage>
        <taxon>Eukaryota</taxon>
        <taxon>Sar</taxon>
        <taxon>Alveolata</taxon>
        <taxon>Perkinsozoa</taxon>
        <taxon>Perkinsea</taxon>
        <taxon>Perkinsida</taxon>
        <taxon>Perkinsidae</taxon>
        <taxon>Perkinsus</taxon>
    </lineage>
</organism>
<feature type="compositionally biased region" description="Polar residues" evidence="4">
    <location>
        <begin position="1400"/>
        <end position="1418"/>
    </location>
</feature>
<dbReference type="InterPro" id="IPR000668">
    <property type="entry name" value="Peptidase_C1A_C"/>
</dbReference>
<dbReference type="PROSITE" id="PS50297">
    <property type="entry name" value="ANK_REP_REGION"/>
    <property type="match status" value="3"/>
</dbReference>
<dbReference type="InterPro" id="IPR002110">
    <property type="entry name" value="Ankyrin_rpt"/>
</dbReference>
<keyword evidence="5" id="KW-0732">Signal</keyword>
<dbReference type="PROSITE" id="PS00639">
    <property type="entry name" value="THIOL_PROTEASE_HIS"/>
    <property type="match status" value="1"/>
</dbReference>
<evidence type="ECO:0000256" key="2">
    <source>
        <dbReference type="ARBA" id="ARBA00023145"/>
    </source>
</evidence>
<evidence type="ECO:0000256" key="5">
    <source>
        <dbReference type="SAM" id="SignalP"/>
    </source>
</evidence>
<dbReference type="SUPFAM" id="SSF48403">
    <property type="entry name" value="Ankyrin repeat"/>
    <property type="match status" value="1"/>
</dbReference>
<proteinExistence type="inferred from homology"/>
<dbReference type="InterPro" id="IPR000169">
    <property type="entry name" value="Pept_cys_AS"/>
</dbReference>
<dbReference type="GO" id="GO:0008234">
    <property type="term" value="F:cysteine-type peptidase activity"/>
    <property type="evidence" value="ECO:0007669"/>
    <property type="project" value="InterPro"/>
</dbReference>
<dbReference type="PROSITE" id="PS00139">
    <property type="entry name" value="THIOL_PROTEASE_CYS"/>
    <property type="match status" value="1"/>
</dbReference>
<keyword evidence="8" id="KW-1185">Reference proteome</keyword>
<dbReference type="Proteomes" id="UP000007800">
    <property type="component" value="Unassembled WGS sequence"/>
</dbReference>
<keyword evidence="2" id="KW-0865">Zymogen</keyword>
<feature type="domain" description="Peptidase C1A papain C-terminal" evidence="6">
    <location>
        <begin position="940"/>
        <end position="1258"/>
    </location>
</feature>
<dbReference type="OMA" id="HIMENGP"/>
<evidence type="ECO:0000256" key="1">
    <source>
        <dbReference type="ARBA" id="ARBA00008455"/>
    </source>
</evidence>
<keyword evidence="3" id="KW-0040">ANK repeat</keyword>
<dbReference type="SUPFAM" id="SSF75001">
    <property type="entry name" value="Dipeptidyl peptidase I (cathepsin C), exclusion domain"/>
    <property type="match status" value="2"/>
</dbReference>
<feature type="repeat" description="ANK" evidence="3">
    <location>
        <begin position="1543"/>
        <end position="1575"/>
    </location>
</feature>
<dbReference type="GeneID" id="9086927"/>
<reference evidence="7 8" key="1">
    <citation type="submission" date="2008-07" db="EMBL/GenBank/DDBJ databases">
        <authorList>
            <person name="El-Sayed N."/>
            <person name="Caler E."/>
            <person name="Inman J."/>
            <person name="Amedeo P."/>
            <person name="Hass B."/>
            <person name="Wortman J."/>
        </authorList>
    </citation>
    <scope>NUCLEOTIDE SEQUENCE [LARGE SCALE GENOMIC DNA]</scope>
    <source>
        <strain evidence="8">ATCC 50983 / TXsc</strain>
    </source>
</reference>
<dbReference type="InParanoid" id="C5KCF2"/>
<accession>C5KCF2</accession>
<dbReference type="InterPro" id="IPR038765">
    <property type="entry name" value="Papain-like_cys_pep_sf"/>
</dbReference>
<dbReference type="Pfam" id="PF12796">
    <property type="entry name" value="Ank_2"/>
    <property type="match status" value="2"/>
</dbReference>